<organism evidence="2 3">
    <name type="scientific">Rozella allomycis (strain CSF55)</name>
    <dbReference type="NCBI Taxonomy" id="988480"/>
    <lineage>
        <taxon>Eukaryota</taxon>
        <taxon>Fungi</taxon>
        <taxon>Fungi incertae sedis</taxon>
        <taxon>Cryptomycota</taxon>
        <taxon>Cryptomycota incertae sedis</taxon>
        <taxon>Rozella</taxon>
    </lineage>
</organism>
<proteinExistence type="predicted"/>
<name>A0A075AN83_ROZAC</name>
<dbReference type="AlphaFoldDB" id="A0A075AN83"/>
<protein>
    <recommendedName>
        <fullName evidence="1">ABC1 atypical kinase-like domain-containing protein</fullName>
    </recommendedName>
</protein>
<dbReference type="HOGENOM" id="CLU_292892_0_0_1"/>
<dbReference type="EMBL" id="KE561265">
    <property type="protein sequence ID" value="EPZ31275.1"/>
    <property type="molecule type" value="Genomic_DNA"/>
</dbReference>
<dbReference type="Pfam" id="PF03109">
    <property type="entry name" value="ABC1"/>
    <property type="match status" value="1"/>
</dbReference>
<dbReference type="PANTHER" id="PTHR43173">
    <property type="entry name" value="ABC1 FAMILY PROTEIN"/>
    <property type="match status" value="1"/>
</dbReference>
<accession>A0A075AN83</accession>
<dbReference type="InterPro" id="IPR051130">
    <property type="entry name" value="Mito_struct-func_regulator"/>
</dbReference>
<dbReference type="InterPro" id="IPR004147">
    <property type="entry name" value="ABC1_dom"/>
</dbReference>
<dbReference type="InterPro" id="IPR011009">
    <property type="entry name" value="Kinase-like_dom_sf"/>
</dbReference>
<feature type="domain" description="ABC1 atypical kinase-like" evidence="1">
    <location>
        <begin position="616"/>
        <end position="875"/>
    </location>
</feature>
<evidence type="ECO:0000313" key="3">
    <source>
        <dbReference type="Proteomes" id="UP000030755"/>
    </source>
</evidence>
<dbReference type="Proteomes" id="UP000030755">
    <property type="component" value="Unassembled WGS sequence"/>
</dbReference>
<evidence type="ECO:0000313" key="2">
    <source>
        <dbReference type="EMBL" id="EPZ31275.1"/>
    </source>
</evidence>
<dbReference type="STRING" id="988480.A0A075AN83"/>
<keyword evidence="3" id="KW-1185">Reference proteome</keyword>
<evidence type="ECO:0000259" key="1">
    <source>
        <dbReference type="Pfam" id="PF03109"/>
    </source>
</evidence>
<dbReference type="PANTHER" id="PTHR43173:SF19">
    <property type="entry name" value="AARF DOMAIN-CONTAINING PROTEIN KINASE 1"/>
    <property type="match status" value="1"/>
</dbReference>
<dbReference type="SUPFAM" id="SSF56112">
    <property type="entry name" value="Protein kinase-like (PK-like)"/>
    <property type="match status" value="1"/>
</dbReference>
<gene>
    <name evidence="2" type="ORF">O9G_000920</name>
</gene>
<dbReference type="OrthoDB" id="427480at2759"/>
<reference evidence="2 3" key="1">
    <citation type="journal article" date="2013" name="Curr. Biol.">
        <title>Shared signatures of parasitism and phylogenomics unite Cryptomycota and microsporidia.</title>
        <authorList>
            <person name="James T.Y."/>
            <person name="Pelin A."/>
            <person name="Bonen L."/>
            <person name="Ahrendt S."/>
            <person name="Sain D."/>
            <person name="Corradi N."/>
            <person name="Stajich J.E."/>
        </authorList>
    </citation>
    <scope>NUCLEOTIDE SEQUENCE [LARGE SCALE GENOMIC DNA]</scope>
    <source>
        <strain evidence="2 3">CSF55</strain>
    </source>
</reference>
<sequence length="1039" mass="119550">MCETKIGVSGKDGNVFGSIIIPRHKVSNLENENLDISISLIAGQEHRLSNIIKDSKDTKEMNLFLHSTAKNISSNSLENYQIPLSIRNPEYLFDTSRLSRNKDNLIDKASVKELHFYNDGDIFNIDIGLTLKKNVFGKNFNVYGRLPPLSLNGMLVDTEIVSIDVVSPSIEKETLKLDCKIQIRTENFFSVINSLVRDDSNWEKIKTINFYGKKGESFLSTVFSSVPFSFSLYAPLKDTEESVFQFMYQRLKYNFVSTENTLEVHVNGNWNENSVGLFEPDGKISWNALNASVGLLDASIPMSFFVNFSKGSLVMDKKTWKFPEANIHSVMGIKIGDSVNDITITKLLRMFSFRDLPEENMAKSDKFIRSLFTFAFVFLGPGSERLVHFTPVQPNPTKDQVWIREFIRKFIRLIPLENAVERISTLFLKEKDMILSILSNPEYCAELFKLVELNQEIKEKYENVITRLVIKYSRQVFSLFSFFLDKYKENHLQQKIFMKILEDVVERAISYVSEINLLKYFDEKINKLVGEDIDMKELPQGLVPVLKEFIKRYIQDVHYSVKFDILAAYLMTSSSATDAEKINNVLRHSGPFIQKLFQLLGDSVKHEEIKNLLSGLKTSIPPMDNDDFSIQILDTFQTFNEFDERFPTFNNDSIKAASVSQVHLAQYRSPDGQMHDVVVKVLRPYLTRKMHWEFSLLRNIAKKHGMINIVNEMIPSFEKELSFLQEYKNGVEGFKLYNESKGSLKSVKYFDPNEVIGRELSEEDILNVLVLEKAPGHPLSEILEHDLPIEKACFVINSIAKFLSRWFSVALFGTGFFHGDPHAGNVLISFDGESEPLYTVIDFGNAQRVDNEIFKPTYMKFGLAVLGSNTRDILNAFNFESIPKESAEYPEWLKLESELKERFNSEEYKEIDDVEEKFDKIVEIIGKYTHLSFPKKSIDFFKSKILIEKQFKIVADAVAKKSGFKPPNKLTDEQKQRMYLNEGKRILKEAKCPIPRLIDIFRRPVVTDALKTAAKLHLPSFFQVYIWPTIKNGINYALS</sequence>